<dbReference type="EMBL" id="JBIPKE010000020">
    <property type="protein sequence ID" value="MFH6985905.1"/>
    <property type="molecule type" value="Genomic_DNA"/>
</dbReference>
<dbReference type="EC" id="2.7.13.3" evidence="2"/>
<dbReference type="Pfam" id="PF00512">
    <property type="entry name" value="HisKA"/>
    <property type="match status" value="1"/>
</dbReference>
<gene>
    <name evidence="9" type="ORF">ACHKAR_20795</name>
</gene>
<dbReference type="CDD" id="cd17546">
    <property type="entry name" value="REC_hyHK_CKI1_RcsC-like"/>
    <property type="match status" value="1"/>
</dbReference>
<evidence type="ECO:0000256" key="5">
    <source>
        <dbReference type="PROSITE-ProRule" id="PRU00169"/>
    </source>
</evidence>
<evidence type="ECO:0000256" key="6">
    <source>
        <dbReference type="PROSITE-ProRule" id="PRU00339"/>
    </source>
</evidence>
<dbReference type="SMART" id="SM00388">
    <property type="entry name" value="HisKA"/>
    <property type="match status" value="1"/>
</dbReference>
<sequence length="731" mass="83044">MYYTDLTDAKRVLQFLKRANQQDIDLHIGLGLASRALELSMKLDDTGLMARSLYKLSELHQALGEIDQSIHYIREAIGLYQVLGEEELIARSKFQLAEIHYKSENYHLSLIYLLDCLDIYNRTKDYYNLAGVQKFLGGIYEYFGDERNAIMAYERSAQAAKRIGARDLESDAYNPLSGIYLNQNDTEKAEQLIERSFQMKQELGDKRGLAFALYGKAKVYVKKGQSNRAKEAYQEAIRLHREIGELLGLGMCYHKLGVMYYEEGDLDKAIEALKGALNFAGLYNLVVIKSKCNNLLYRIFKERGDFENALGYIEDYVTEKEVLIGAQTQKVIHSYDAITTMERLQKDAENQREKAEIMDKKNKAEQSSKMKQDFLSTMSHEIRTPLNAVTTITSLLQESAREDQVSLLSSLSFSSNNLLRIINDILDFNKLDVGKLRLQPSTVAFRKLMENIRLTYSNMAIEKGISLKMHISEQVSDFYMVDETRITQILGNMVSNAIKFTEKGSVSLNIEYGETKNNKDLLRFSVVDTGIGIEEDFIHEVFDSFSQPQFHKSKKYGGSGLGLAIVKKLIELHGSNIHVESQVGHGATFYFTLYLEKAEPRRLKTETRRKKLNPKSILLAEDNMINAMVSLKLLGNWGMESVHARNGEEAVKLAESQVFDCILMDIHMPSMDGIEASQRIRNTNNPNVNTPIYALTADVMVGFGDESSQFFNGFLLKPIEQEKLYAVLASV</sequence>
<keyword evidence="3 5" id="KW-0597">Phosphoprotein</keyword>
<evidence type="ECO:0000256" key="3">
    <source>
        <dbReference type="ARBA" id="ARBA00022553"/>
    </source>
</evidence>
<evidence type="ECO:0000313" key="10">
    <source>
        <dbReference type="Proteomes" id="UP001610063"/>
    </source>
</evidence>
<dbReference type="Gene3D" id="1.25.40.10">
    <property type="entry name" value="Tetratricopeptide repeat domain"/>
    <property type="match status" value="2"/>
</dbReference>
<dbReference type="InterPro" id="IPR036890">
    <property type="entry name" value="HATPase_C_sf"/>
</dbReference>
<evidence type="ECO:0000256" key="1">
    <source>
        <dbReference type="ARBA" id="ARBA00000085"/>
    </source>
</evidence>
<dbReference type="SUPFAM" id="SSF47384">
    <property type="entry name" value="Homodimeric domain of signal transducing histidine kinase"/>
    <property type="match status" value="1"/>
</dbReference>
<proteinExistence type="predicted"/>
<dbReference type="Gene3D" id="3.30.565.10">
    <property type="entry name" value="Histidine kinase-like ATPase, C-terminal domain"/>
    <property type="match status" value="1"/>
</dbReference>
<feature type="repeat" description="TPR" evidence="6">
    <location>
        <begin position="210"/>
        <end position="243"/>
    </location>
</feature>
<dbReference type="SMART" id="SM00448">
    <property type="entry name" value="REC"/>
    <property type="match status" value="1"/>
</dbReference>
<dbReference type="Proteomes" id="UP001610063">
    <property type="component" value="Unassembled WGS sequence"/>
</dbReference>
<dbReference type="Gene3D" id="1.10.287.130">
    <property type="match status" value="1"/>
</dbReference>
<dbReference type="SUPFAM" id="SSF52172">
    <property type="entry name" value="CheY-like"/>
    <property type="match status" value="1"/>
</dbReference>
<keyword evidence="4" id="KW-0902">Two-component regulatory system</keyword>
<organism evidence="9 10">
    <name type="scientific">Marinoscillum luteum</name>
    <dbReference type="NCBI Taxonomy" id="861051"/>
    <lineage>
        <taxon>Bacteria</taxon>
        <taxon>Pseudomonadati</taxon>
        <taxon>Bacteroidota</taxon>
        <taxon>Cytophagia</taxon>
        <taxon>Cytophagales</taxon>
        <taxon>Reichenbachiellaceae</taxon>
        <taxon>Marinoscillum</taxon>
    </lineage>
</organism>
<dbReference type="SUPFAM" id="SSF48452">
    <property type="entry name" value="TPR-like"/>
    <property type="match status" value="2"/>
</dbReference>
<keyword evidence="6" id="KW-0802">TPR repeat</keyword>
<dbReference type="InterPro" id="IPR019734">
    <property type="entry name" value="TPR_rpt"/>
</dbReference>
<feature type="domain" description="Histidine kinase" evidence="7">
    <location>
        <begin position="377"/>
        <end position="597"/>
    </location>
</feature>
<name>A0ABW7NEB3_9BACT</name>
<dbReference type="PROSITE" id="PS50110">
    <property type="entry name" value="RESPONSE_REGULATORY"/>
    <property type="match status" value="1"/>
</dbReference>
<dbReference type="InterPro" id="IPR011990">
    <property type="entry name" value="TPR-like_helical_dom_sf"/>
</dbReference>
<dbReference type="InterPro" id="IPR005467">
    <property type="entry name" value="His_kinase_dom"/>
</dbReference>
<dbReference type="CDD" id="cd16922">
    <property type="entry name" value="HATPase_EvgS-ArcB-TorS-like"/>
    <property type="match status" value="1"/>
</dbReference>
<dbReference type="Pfam" id="PF13181">
    <property type="entry name" value="TPR_8"/>
    <property type="match status" value="1"/>
</dbReference>
<keyword evidence="10" id="KW-1185">Reference proteome</keyword>
<dbReference type="Pfam" id="PF00072">
    <property type="entry name" value="Response_reg"/>
    <property type="match status" value="1"/>
</dbReference>
<reference evidence="9 10" key="1">
    <citation type="journal article" date="2013" name="Int. J. Syst. Evol. Microbiol.">
        <title>Marinoscillum luteum sp. nov., isolated from marine sediment.</title>
        <authorList>
            <person name="Cha I.T."/>
            <person name="Park S.J."/>
            <person name="Kim S.J."/>
            <person name="Kim J.G."/>
            <person name="Jung M.Y."/>
            <person name="Shin K.S."/>
            <person name="Kwon K.K."/>
            <person name="Yang S.H."/>
            <person name="Seo Y.S."/>
            <person name="Rhee S.K."/>
        </authorList>
    </citation>
    <scope>NUCLEOTIDE SEQUENCE [LARGE SCALE GENOMIC DNA]</scope>
    <source>
        <strain evidence="9 10">KCTC 23939</strain>
    </source>
</reference>
<dbReference type="InterPro" id="IPR041617">
    <property type="entry name" value="TPR_MalT"/>
</dbReference>
<dbReference type="Pfam" id="PF17874">
    <property type="entry name" value="TPR_MalT"/>
    <property type="match status" value="1"/>
</dbReference>
<comment type="catalytic activity">
    <reaction evidence="1">
        <text>ATP + protein L-histidine = ADP + protein N-phospho-L-histidine.</text>
        <dbReference type="EC" id="2.7.13.3"/>
    </reaction>
</comment>
<dbReference type="InterPro" id="IPR003661">
    <property type="entry name" value="HisK_dim/P_dom"/>
</dbReference>
<dbReference type="RefSeq" id="WP_395419360.1">
    <property type="nucleotide sequence ID" value="NZ_JBIPKE010000020.1"/>
</dbReference>
<evidence type="ECO:0000259" key="8">
    <source>
        <dbReference type="PROSITE" id="PS50110"/>
    </source>
</evidence>
<accession>A0ABW7NEB3</accession>
<dbReference type="PROSITE" id="PS50005">
    <property type="entry name" value="TPR"/>
    <property type="match status" value="2"/>
</dbReference>
<dbReference type="PRINTS" id="PR00344">
    <property type="entry name" value="BCTRLSENSOR"/>
</dbReference>
<dbReference type="InterPro" id="IPR001789">
    <property type="entry name" value="Sig_transdc_resp-reg_receiver"/>
</dbReference>
<keyword evidence="9" id="KW-0067">ATP-binding</keyword>
<dbReference type="SUPFAM" id="SSF55874">
    <property type="entry name" value="ATPase domain of HSP90 chaperone/DNA topoisomerase II/histidine kinase"/>
    <property type="match status" value="1"/>
</dbReference>
<dbReference type="PANTHER" id="PTHR45339:SF1">
    <property type="entry name" value="HYBRID SIGNAL TRANSDUCTION HISTIDINE KINASE J"/>
    <property type="match status" value="1"/>
</dbReference>
<dbReference type="InterPro" id="IPR004358">
    <property type="entry name" value="Sig_transdc_His_kin-like_C"/>
</dbReference>
<feature type="repeat" description="TPR" evidence="6">
    <location>
        <begin position="250"/>
        <end position="283"/>
    </location>
</feature>
<comment type="caution">
    <text evidence="9">The sequence shown here is derived from an EMBL/GenBank/DDBJ whole genome shotgun (WGS) entry which is preliminary data.</text>
</comment>
<evidence type="ECO:0000313" key="9">
    <source>
        <dbReference type="EMBL" id="MFH6985905.1"/>
    </source>
</evidence>
<dbReference type="Pfam" id="PF02518">
    <property type="entry name" value="HATPase_c"/>
    <property type="match status" value="1"/>
</dbReference>
<dbReference type="Gene3D" id="3.40.50.2300">
    <property type="match status" value="1"/>
</dbReference>
<protein>
    <recommendedName>
        <fullName evidence="2">histidine kinase</fullName>
        <ecNumber evidence="2">2.7.13.3</ecNumber>
    </recommendedName>
</protein>
<dbReference type="InterPro" id="IPR036097">
    <property type="entry name" value="HisK_dim/P_sf"/>
</dbReference>
<dbReference type="CDD" id="cd00082">
    <property type="entry name" value="HisKA"/>
    <property type="match status" value="1"/>
</dbReference>
<evidence type="ECO:0000256" key="2">
    <source>
        <dbReference type="ARBA" id="ARBA00012438"/>
    </source>
</evidence>
<dbReference type="InterPro" id="IPR011006">
    <property type="entry name" value="CheY-like_superfamily"/>
</dbReference>
<feature type="modified residue" description="4-aspartylphosphate" evidence="5">
    <location>
        <position position="665"/>
    </location>
</feature>
<dbReference type="PANTHER" id="PTHR45339">
    <property type="entry name" value="HYBRID SIGNAL TRANSDUCTION HISTIDINE KINASE J"/>
    <property type="match status" value="1"/>
</dbReference>
<feature type="domain" description="Response regulatory" evidence="8">
    <location>
        <begin position="616"/>
        <end position="731"/>
    </location>
</feature>
<dbReference type="SMART" id="SM00028">
    <property type="entry name" value="TPR"/>
    <property type="match status" value="6"/>
</dbReference>
<evidence type="ECO:0000259" key="7">
    <source>
        <dbReference type="PROSITE" id="PS50109"/>
    </source>
</evidence>
<dbReference type="SMART" id="SM00387">
    <property type="entry name" value="HATPase_c"/>
    <property type="match status" value="1"/>
</dbReference>
<evidence type="ECO:0000256" key="4">
    <source>
        <dbReference type="ARBA" id="ARBA00023012"/>
    </source>
</evidence>
<keyword evidence="9" id="KW-0547">Nucleotide-binding</keyword>
<dbReference type="PROSITE" id="PS50109">
    <property type="entry name" value="HIS_KIN"/>
    <property type="match status" value="1"/>
</dbReference>
<dbReference type="GO" id="GO:0005524">
    <property type="term" value="F:ATP binding"/>
    <property type="evidence" value="ECO:0007669"/>
    <property type="project" value="UniProtKB-KW"/>
</dbReference>
<dbReference type="InterPro" id="IPR003594">
    <property type="entry name" value="HATPase_dom"/>
</dbReference>